<name>A0A401Z9R4_9CHLR</name>
<keyword evidence="1" id="KW-0812">Transmembrane</keyword>
<evidence type="ECO:0000313" key="3">
    <source>
        <dbReference type="Proteomes" id="UP000287224"/>
    </source>
</evidence>
<evidence type="ECO:0000256" key="1">
    <source>
        <dbReference type="SAM" id="Phobius"/>
    </source>
</evidence>
<organism evidence="2 3">
    <name type="scientific">Dictyobacter aurantiacus</name>
    <dbReference type="NCBI Taxonomy" id="1936993"/>
    <lineage>
        <taxon>Bacteria</taxon>
        <taxon>Bacillati</taxon>
        <taxon>Chloroflexota</taxon>
        <taxon>Ktedonobacteria</taxon>
        <taxon>Ktedonobacterales</taxon>
        <taxon>Dictyobacteraceae</taxon>
        <taxon>Dictyobacter</taxon>
    </lineage>
</organism>
<reference evidence="3" key="1">
    <citation type="submission" date="2018-12" db="EMBL/GenBank/DDBJ databases">
        <title>Tengunoibacter tsumagoiensis gen. nov., sp. nov., Dictyobacter kobayashii sp. nov., D. alpinus sp. nov., and D. joshuensis sp. nov. and description of Dictyobacteraceae fam. nov. within the order Ktedonobacterales isolated from Tengu-no-mugimeshi.</title>
        <authorList>
            <person name="Wang C.M."/>
            <person name="Zheng Y."/>
            <person name="Sakai Y."/>
            <person name="Toyoda A."/>
            <person name="Minakuchi Y."/>
            <person name="Abe K."/>
            <person name="Yokota A."/>
            <person name="Yabe S."/>
        </authorList>
    </citation>
    <scope>NUCLEOTIDE SEQUENCE [LARGE SCALE GENOMIC DNA]</scope>
    <source>
        <strain evidence="3">S-27</strain>
    </source>
</reference>
<accession>A0A401Z9R4</accession>
<protein>
    <submittedName>
        <fullName evidence="2">Uncharacterized protein</fullName>
    </submittedName>
</protein>
<dbReference type="Proteomes" id="UP000287224">
    <property type="component" value="Unassembled WGS sequence"/>
</dbReference>
<dbReference type="EMBL" id="BIFQ01000001">
    <property type="protein sequence ID" value="GCE03620.1"/>
    <property type="molecule type" value="Genomic_DNA"/>
</dbReference>
<gene>
    <name evidence="2" type="ORF">KDAU_09490</name>
</gene>
<keyword evidence="1" id="KW-0472">Membrane</keyword>
<evidence type="ECO:0000313" key="2">
    <source>
        <dbReference type="EMBL" id="GCE03620.1"/>
    </source>
</evidence>
<sequence length="65" mass="7143">MTVVSTMTALTFINATNTDNMRILLFVLLIVAIGLIVAGAIIALVTLYSYRKTRANTADRLRGER</sequence>
<comment type="caution">
    <text evidence="2">The sequence shown here is derived from an EMBL/GenBank/DDBJ whole genome shotgun (WGS) entry which is preliminary data.</text>
</comment>
<proteinExistence type="predicted"/>
<feature type="transmembrane region" description="Helical" evidence="1">
    <location>
        <begin position="23"/>
        <end position="50"/>
    </location>
</feature>
<keyword evidence="3" id="KW-1185">Reference proteome</keyword>
<keyword evidence="1" id="KW-1133">Transmembrane helix</keyword>
<dbReference type="AlphaFoldDB" id="A0A401Z9R4"/>